<dbReference type="InterPro" id="IPR005804">
    <property type="entry name" value="FA_desaturase_dom"/>
</dbReference>
<feature type="transmembrane region" description="Helical" evidence="14">
    <location>
        <begin position="28"/>
        <end position="46"/>
    </location>
</feature>
<keyword evidence="12 13" id="KW-0275">Fatty acid biosynthesis</keyword>
<dbReference type="PANTHER" id="PTHR11351">
    <property type="entry name" value="ACYL-COA DESATURASE"/>
    <property type="match status" value="1"/>
</dbReference>
<dbReference type="STRING" id="78915.A0A4P9XKA5"/>
<evidence type="ECO:0000256" key="12">
    <source>
        <dbReference type="ARBA" id="ARBA00023160"/>
    </source>
</evidence>
<feature type="transmembrane region" description="Helical" evidence="14">
    <location>
        <begin position="53"/>
        <end position="74"/>
    </location>
</feature>
<dbReference type="InterPro" id="IPR015876">
    <property type="entry name" value="Acyl-CoA_DS"/>
</dbReference>
<feature type="transmembrane region" description="Helical" evidence="14">
    <location>
        <begin position="86"/>
        <end position="107"/>
    </location>
</feature>
<keyword evidence="5 13" id="KW-0479">Metal-binding</keyword>
<dbReference type="GO" id="GO:0005789">
    <property type="term" value="C:endoplasmic reticulum membrane"/>
    <property type="evidence" value="ECO:0007669"/>
    <property type="project" value="TreeGrafter"/>
</dbReference>
<dbReference type="CDD" id="cd03505">
    <property type="entry name" value="Delta9-FADS-like"/>
    <property type="match status" value="1"/>
</dbReference>
<keyword evidence="10 13" id="KW-0443">Lipid metabolism</keyword>
<dbReference type="PIRSF" id="PIRSF000345">
    <property type="entry name" value="OLE1"/>
    <property type="match status" value="1"/>
</dbReference>
<dbReference type="PRINTS" id="PR00363">
    <property type="entry name" value="CYTOCHROMEB5"/>
</dbReference>
<keyword evidence="7 14" id="KW-1133">Transmembrane helix</keyword>
<evidence type="ECO:0000256" key="14">
    <source>
        <dbReference type="SAM" id="Phobius"/>
    </source>
</evidence>
<keyword evidence="17" id="KW-1185">Reference proteome</keyword>
<dbReference type="InterPro" id="IPR036400">
    <property type="entry name" value="Cyt_B5-like_heme/steroid_sf"/>
</dbReference>
<dbReference type="InterPro" id="IPR001199">
    <property type="entry name" value="Cyt_B5-like_heme/steroid-bd"/>
</dbReference>
<dbReference type="GO" id="GO:0004768">
    <property type="term" value="F:stearoyl-CoA 9-desaturase activity"/>
    <property type="evidence" value="ECO:0007669"/>
    <property type="project" value="UniProtKB-UniRule"/>
</dbReference>
<name>A0A4P9XKA5_9FUNG</name>
<comment type="function">
    <text evidence="13">Stearoyl-CoA desaturase that utilizes O(2) and electrons from reduced cytochrome b5 to introduce the first double bond into saturated fatty acyl-CoA substrates.</text>
</comment>
<sequence>MPPKDEESTQKAAEQQAASSYWHLPLSLQQFFFFLLVPPLTLYGAFTTTLHPFTAVATLLMYIFTGLGITAGYHRLWAHRSYEAAAPLRALLALAGASSFQGSILWWSRHHRAHHRWTDTDKDPYDARKGLFWSHIGWLLFHIPPEDRPRVDSRDLENDPIVMWQHRNFMLVGPFMALVVPTLIAGLGWGDWRGGYIYVGLLRMCAVHQTTFCVNSLAHYFGETSYGDRLTPRDHVITALVTFGEGYHNFHHEFPNDYRNAVYWWQYDPTKWFIWACSCIGLAHGLRRFPDNEIRKGRVRMDEKRVWEAKQGIDWGPATKDLPCYTMQEVRDMCKHDGRLWVVIDGAIIDVSSFARNHPGGERLIRAACGRDATGDFNGGVHLHRDVARQMLSTMRVGLVDNQPEASDI</sequence>
<organism evidence="16 17">
    <name type="scientific">Thamnocephalis sphaerospora</name>
    <dbReference type="NCBI Taxonomy" id="78915"/>
    <lineage>
        <taxon>Eukaryota</taxon>
        <taxon>Fungi</taxon>
        <taxon>Fungi incertae sedis</taxon>
        <taxon>Zoopagomycota</taxon>
        <taxon>Zoopagomycotina</taxon>
        <taxon>Zoopagomycetes</taxon>
        <taxon>Zoopagales</taxon>
        <taxon>Sigmoideomycetaceae</taxon>
        <taxon>Thamnocephalis</taxon>
    </lineage>
</organism>
<comment type="subcellular location">
    <subcellularLocation>
        <location evidence="1">Membrane</location>
        <topology evidence="1">Multi-pass membrane protein</topology>
    </subcellularLocation>
</comment>
<dbReference type="InterPro" id="IPR001522">
    <property type="entry name" value="FADS-1_CS"/>
</dbReference>
<evidence type="ECO:0000256" key="5">
    <source>
        <dbReference type="ARBA" id="ARBA00022723"/>
    </source>
</evidence>
<dbReference type="EC" id="1.14.19.1" evidence="13"/>
<evidence type="ECO:0000256" key="8">
    <source>
        <dbReference type="ARBA" id="ARBA00023002"/>
    </source>
</evidence>
<evidence type="ECO:0000256" key="6">
    <source>
        <dbReference type="ARBA" id="ARBA00022832"/>
    </source>
</evidence>
<comment type="cofactor">
    <cofactor evidence="13">
        <name>Fe(2+)</name>
        <dbReference type="ChEBI" id="CHEBI:29033"/>
    </cofactor>
    <text evidence="13">Expected to bind 2 Fe(2+) ions per subunit.</text>
</comment>
<keyword evidence="13" id="KW-0349">Heme</keyword>
<accession>A0A4P9XKA5</accession>
<evidence type="ECO:0000256" key="11">
    <source>
        <dbReference type="ARBA" id="ARBA00023136"/>
    </source>
</evidence>
<evidence type="ECO:0000256" key="9">
    <source>
        <dbReference type="ARBA" id="ARBA00023004"/>
    </source>
</evidence>
<keyword evidence="11 14" id="KW-0472">Membrane</keyword>
<dbReference type="PROSITE" id="PS50255">
    <property type="entry name" value="CYTOCHROME_B5_2"/>
    <property type="match status" value="1"/>
</dbReference>
<dbReference type="PRINTS" id="PR00075">
    <property type="entry name" value="FACDDSATRASE"/>
</dbReference>
<comment type="catalytic activity">
    <reaction evidence="13">
        <text>octadecanoyl-CoA + 2 Fe(II)-[cytochrome b5] + O2 + 2 H(+) = (9Z)-octadecenoyl-CoA + 2 Fe(III)-[cytochrome b5] + 2 H2O</text>
        <dbReference type="Rhea" id="RHEA:19721"/>
        <dbReference type="Rhea" id="RHEA-COMP:10438"/>
        <dbReference type="Rhea" id="RHEA-COMP:10439"/>
        <dbReference type="ChEBI" id="CHEBI:15377"/>
        <dbReference type="ChEBI" id="CHEBI:15378"/>
        <dbReference type="ChEBI" id="CHEBI:15379"/>
        <dbReference type="ChEBI" id="CHEBI:29033"/>
        <dbReference type="ChEBI" id="CHEBI:29034"/>
        <dbReference type="ChEBI" id="CHEBI:57387"/>
        <dbReference type="ChEBI" id="CHEBI:57394"/>
        <dbReference type="EC" id="1.14.19.1"/>
    </reaction>
</comment>
<keyword evidence="13" id="KW-0813">Transport</keyword>
<evidence type="ECO:0000256" key="7">
    <source>
        <dbReference type="ARBA" id="ARBA00022989"/>
    </source>
</evidence>
<feature type="domain" description="Cytochrome b5 heme-binding" evidence="15">
    <location>
        <begin position="322"/>
        <end position="401"/>
    </location>
</feature>
<dbReference type="PANTHER" id="PTHR11351:SF31">
    <property type="entry name" value="DESATURASE 1, ISOFORM A-RELATED"/>
    <property type="match status" value="1"/>
</dbReference>
<keyword evidence="8 13" id="KW-0560">Oxidoreductase</keyword>
<keyword evidence="9 13" id="KW-0408">Iron</keyword>
<dbReference type="GO" id="GO:0006636">
    <property type="term" value="P:unsaturated fatty acid biosynthetic process"/>
    <property type="evidence" value="ECO:0007669"/>
    <property type="project" value="UniProtKB-UniRule"/>
</dbReference>
<evidence type="ECO:0000256" key="2">
    <source>
        <dbReference type="ARBA" id="ARBA00009295"/>
    </source>
</evidence>
<dbReference type="GO" id="GO:0005506">
    <property type="term" value="F:iron ion binding"/>
    <property type="evidence" value="ECO:0007669"/>
    <property type="project" value="TreeGrafter"/>
</dbReference>
<evidence type="ECO:0000256" key="3">
    <source>
        <dbReference type="ARBA" id="ARBA00022516"/>
    </source>
</evidence>
<feature type="transmembrane region" description="Helical" evidence="14">
    <location>
        <begin position="169"/>
        <end position="189"/>
    </location>
</feature>
<dbReference type="InterPro" id="IPR009160">
    <property type="entry name" value="Acyl-CoA_deSatase_haem/ster-bd"/>
</dbReference>
<evidence type="ECO:0000256" key="13">
    <source>
        <dbReference type="PIRNR" id="PIRNR000345"/>
    </source>
</evidence>
<evidence type="ECO:0000256" key="1">
    <source>
        <dbReference type="ARBA" id="ARBA00004141"/>
    </source>
</evidence>
<keyword evidence="3 13" id="KW-0444">Lipid biosynthesis</keyword>
<dbReference type="Gene3D" id="3.10.120.10">
    <property type="entry name" value="Cytochrome b5-like heme/steroid binding domain"/>
    <property type="match status" value="1"/>
</dbReference>
<keyword evidence="13" id="KW-0249">Electron transport</keyword>
<dbReference type="OrthoDB" id="10260134at2759"/>
<reference evidence="17" key="1">
    <citation type="journal article" date="2018" name="Nat. Microbiol.">
        <title>Leveraging single-cell genomics to expand the fungal tree of life.</title>
        <authorList>
            <person name="Ahrendt S.R."/>
            <person name="Quandt C.A."/>
            <person name="Ciobanu D."/>
            <person name="Clum A."/>
            <person name="Salamov A."/>
            <person name="Andreopoulos B."/>
            <person name="Cheng J.F."/>
            <person name="Woyke T."/>
            <person name="Pelin A."/>
            <person name="Henrissat B."/>
            <person name="Reynolds N.K."/>
            <person name="Benny G.L."/>
            <person name="Smith M.E."/>
            <person name="James T.Y."/>
            <person name="Grigoriev I.V."/>
        </authorList>
    </citation>
    <scope>NUCLEOTIDE SEQUENCE [LARGE SCALE GENOMIC DNA]</scope>
    <source>
        <strain evidence="17">RSA 1356</strain>
    </source>
</reference>
<evidence type="ECO:0000259" key="15">
    <source>
        <dbReference type="PROSITE" id="PS50255"/>
    </source>
</evidence>
<evidence type="ECO:0000313" key="17">
    <source>
        <dbReference type="Proteomes" id="UP000271241"/>
    </source>
</evidence>
<protein>
    <recommendedName>
        <fullName evidence="13">Acyl-CoA desaturase</fullName>
        <ecNumber evidence="13">1.14.19.1</ecNumber>
    </recommendedName>
</protein>
<dbReference type="SMART" id="SM01117">
    <property type="entry name" value="Cyt-b5"/>
    <property type="match status" value="1"/>
</dbReference>
<evidence type="ECO:0000256" key="10">
    <source>
        <dbReference type="ARBA" id="ARBA00023098"/>
    </source>
</evidence>
<comment type="similarity">
    <text evidence="2 13">Belongs to the fatty acid desaturase type 1 family.</text>
</comment>
<dbReference type="AlphaFoldDB" id="A0A4P9XKA5"/>
<keyword evidence="4 14" id="KW-0812">Transmembrane</keyword>
<keyword evidence="6 13" id="KW-0276">Fatty acid metabolism</keyword>
<dbReference type="PROSITE" id="PS00476">
    <property type="entry name" value="FATTY_ACID_DESATUR_1"/>
    <property type="match status" value="1"/>
</dbReference>
<dbReference type="Pfam" id="PF00487">
    <property type="entry name" value="FA_desaturase"/>
    <property type="match status" value="1"/>
</dbReference>
<dbReference type="Pfam" id="PF00173">
    <property type="entry name" value="Cyt-b5"/>
    <property type="match status" value="1"/>
</dbReference>
<gene>
    <name evidence="16" type="ORF">THASP1DRAFT_19281</name>
</gene>
<dbReference type="EMBL" id="KZ993021">
    <property type="protein sequence ID" value="RKP05831.1"/>
    <property type="molecule type" value="Genomic_DNA"/>
</dbReference>
<dbReference type="Proteomes" id="UP000271241">
    <property type="component" value="Unassembled WGS sequence"/>
</dbReference>
<evidence type="ECO:0000313" key="16">
    <source>
        <dbReference type="EMBL" id="RKP05831.1"/>
    </source>
</evidence>
<dbReference type="SUPFAM" id="SSF55856">
    <property type="entry name" value="Cytochrome b5-like heme/steroid binding domain"/>
    <property type="match status" value="1"/>
</dbReference>
<evidence type="ECO:0000256" key="4">
    <source>
        <dbReference type="ARBA" id="ARBA00022692"/>
    </source>
</evidence>
<proteinExistence type="inferred from homology"/>